<dbReference type="EMBL" id="MT631077">
    <property type="protein sequence ID" value="QNO45173.1"/>
    <property type="molecule type" value="Genomic_DNA"/>
</dbReference>
<sequence length="90" mass="10292">MATVDIVSLVHVPSKRATFMGTKWLPGSVYSAGFRMNHHKVIDPYYPSRAYMGVGWGLRHPSRIFILMGVPKSHEGLFCQRRTEIRLEAF</sequence>
<dbReference type="AlphaFoldDB" id="A0A7G9YAY9"/>
<reference evidence="1" key="1">
    <citation type="submission" date="2020-06" db="EMBL/GenBank/DDBJ databases">
        <title>Unique genomic features of the anaerobic methanotrophic archaea.</title>
        <authorList>
            <person name="Chadwick G.L."/>
            <person name="Skennerton C.T."/>
            <person name="Laso-Perez R."/>
            <person name="Leu A.O."/>
            <person name="Speth D.R."/>
            <person name="Yu H."/>
            <person name="Morgan-Lang C."/>
            <person name="Hatzenpichler R."/>
            <person name="Goudeau D."/>
            <person name="Malmstrom R."/>
            <person name="Brazelton W.J."/>
            <person name="Woyke T."/>
            <person name="Hallam S.J."/>
            <person name="Tyson G.W."/>
            <person name="Wegener G."/>
            <person name="Boetius A."/>
            <person name="Orphan V."/>
        </authorList>
    </citation>
    <scope>NUCLEOTIDE SEQUENCE</scope>
</reference>
<evidence type="ECO:0000313" key="1">
    <source>
        <dbReference type="EMBL" id="QNO45173.1"/>
    </source>
</evidence>
<gene>
    <name evidence="1" type="ORF">GMDKAGHH_00026</name>
    <name evidence="2" type="ORF">OOGCPJEC_00010</name>
</gene>
<proteinExistence type="predicted"/>
<dbReference type="EMBL" id="MT631166">
    <property type="protein sequence ID" value="QNO46025.1"/>
    <property type="molecule type" value="Genomic_DNA"/>
</dbReference>
<evidence type="ECO:0000313" key="2">
    <source>
        <dbReference type="EMBL" id="QNO46025.1"/>
    </source>
</evidence>
<name>A0A7G9YAY9_9EURY</name>
<accession>A0A7G9YAY9</accession>
<protein>
    <submittedName>
        <fullName evidence="1">Uncharacterized protein</fullName>
    </submittedName>
</protein>
<organism evidence="1">
    <name type="scientific">Candidatus Methanogaster sp. ANME-2c ERB4</name>
    <dbReference type="NCBI Taxonomy" id="2759911"/>
    <lineage>
        <taxon>Archaea</taxon>
        <taxon>Methanobacteriati</taxon>
        <taxon>Methanobacteriota</taxon>
        <taxon>Stenosarchaea group</taxon>
        <taxon>Methanomicrobia</taxon>
        <taxon>Methanosarcinales</taxon>
        <taxon>ANME-2 cluster</taxon>
        <taxon>Candidatus Methanogasteraceae</taxon>
        <taxon>Candidatus Methanogaster</taxon>
    </lineage>
</organism>